<feature type="compositionally biased region" description="Basic and acidic residues" evidence="2">
    <location>
        <begin position="117"/>
        <end position="129"/>
    </location>
</feature>
<evidence type="ECO:0000313" key="3">
    <source>
        <dbReference type="EMBL" id="MYL84656.1"/>
    </source>
</evidence>
<feature type="coiled-coil region" evidence="1">
    <location>
        <begin position="239"/>
        <end position="273"/>
    </location>
</feature>
<organism evidence="3 4">
    <name type="scientific">Solidesulfovibrio aerotolerans</name>
    <dbReference type="NCBI Taxonomy" id="295255"/>
    <lineage>
        <taxon>Bacteria</taxon>
        <taxon>Pseudomonadati</taxon>
        <taxon>Thermodesulfobacteriota</taxon>
        <taxon>Desulfovibrionia</taxon>
        <taxon>Desulfovibrionales</taxon>
        <taxon>Desulfovibrionaceae</taxon>
        <taxon>Solidesulfovibrio</taxon>
    </lineage>
</organism>
<dbReference type="RefSeq" id="WP_160962873.1">
    <property type="nucleotide sequence ID" value="NZ_WVUD01000038.1"/>
</dbReference>
<evidence type="ECO:0000256" key="1">
    <source>
        <dbReference type="SAM" id="Coils"/>
    </source>
</evidence>
<dbReference type="Proteomes" id="UP000482487">
    <property type="component" value="Unassembled WGS sequence"/>
</dbReference>
<feature type="compositionally biased region" description="Polar residues" evidence="2">
    <location>
        <begin position="72"/>
        <end position="92"/>
    </location>
</feature>
<evidence type="ECO:0000256" key="2">
    <source>
        <dbReference type="SAM" id="MobiDB-lite"/>
    </source>
</evidence>
<gene>
    <name evidence="3" type="ORF">GTA51_16185</name>
</gene>
<keyword evidence="1" id="KW-0175">Coiled coil</keyword>
<protein>
    <submittedName>
        <fullName evidence="3">Uncharacterized protein</fullName>
    </submittedName>
</protein>
<feature type="compositionally biased region" description="Basic and acidic residues" evidence="2">
    <location>
        <begin position="140"/>
        <end position="149"/>
    </location>
</feature>
<proteinExistence type="predicted"/>
<dbReference type="EMBL" id="WVUD01000038">
    <property type="protein sequence ID" value="MYL84656.1"/>
    <property type="molecule type" value="Genomic_DNA"/>
</dbReference>
<keyword evidence="4" id="KW-1185">Reference proteome</keyword>
<evidence type="ECO:0000313" key="4">
    <source>
        <dbReference type="Proteomes" id="UP000482487"/>
    </source>
</evidence>
<dbReference type="OrthoDB" id="5441783at2"/>
<dbReference type="AlphaFoldDB" id="A0A7C9NLB2"/>
<feature type="region of interest" description="Disordered" evidence="2">
    <location>
        <begin position="1"/>
        <end position="157"/>
    </location>
</feature>
<sequence length="443" mass="50163">MAISMTQLLRKAAQSRLGSQSPTQPAAPEVCLKDAIVQPLPLKREQTNKADEQHRQNDQTKKTDKKNRQEEQTNSTVESIRKIQQTNSTVEQTKQEDKEHRQTDEPSTKKEHKKRTDKSLREGEQENKTFKINRQIKQTKKTDNSDRQTHPAMRLPQRLPLATAAQKTLAAHFLETGPVVTTYAVIAAETDVPMGTARTIINKFVAAGWLEKQQWGAGRNRALSLAPTDSLAATWGRNNADKSNTQEKHTNQIDKLNRQLQQLNQTVAFNRANAPLKIDRKNLSISFETLQTAWPTLSRAGFGLEQLEQIYAALAERGKSPERVVQGLDYAEWELAEGKMLDKTGQPVADPCAWVFRSLAGLGSYRRPSGYLSAEEQAEIDAKIRTEEMEWALARAREKARQERFRAWVGGLTRDAREKALEGRRGPEETWLRNVWAKIGEPD</sequence>
<accession>A0A7C9NLB2</accession>
<feature type="compositionally biased region" description="Basic and acidic residues" evidence="2">
    <location>
        <begin position="93"/>
        <end position="109"/>
    </location>
</feature>
<name>A0A7C9NLB2_9BACT</name>
<comment type="caution">
    <text evidence="3">The sequence shown here is derived from an EMBL/GenBank/DDBJ whole genome shotgun (WGS) entry which is preliminary data.</text>
</comment>
<reference evidence="3 4" key="1">
    <citation type="submission" date="2020-01" db="EMBL/GenBank/DDBJ databases">
        <title>Genome sequence of Desulfovibrio aerotolerans DSM 16695(T).</title>
        <authorList>
            <person name="Karnachuk O."/>
            <person name="Avakyan M."/>
            <person name="Mardanov A."/>
            <person name="Kadnikov V."/>
            <person name="Ravin N."/>
        </authorList>
    </citation>
    <scope>NUCLEOTIDE SEQUENCE [LARGE SCALE GENOMIC DNA]</scope>
    <source>
        <strain evidence="3 4">DSM 16695</strain>
    </source>
</reference>
<feature type="compositionally biased region" description="Basic and acidic residues" evidence="2">
    <location>
        <begin position="42"/>
        <end position="71"/>
    </location>
</feature>